<keyword evidence="5 10" id="KW-0547">Nucleotide-binding</keyword>
<dbReference type="Proteomes" id="UP000688137">
    <property type="component" value="Unassembled WGS sequence"/>
</dbReference>
<dbReference type="FunFam" id="3.30.200.20:FF:000097">
    <property type="entry name" value="Probable serine/threonine-protein kinase nek1"/>
    <property type="match status" value="1"/>
</dbReference>
<evidence type="ECO:0000256" key="3">
    <source>
        <dbReference type="ARBA" id="ARBA00022527"/>
    </source>
</evidence>
<evidence type="ECO:0000256" key="4">
    <source>
        <dbReference type="ARBA" id="ARBA00022679"/>
    </source>
</evidence>
<dbReference type="FunFam" id="1.10.510.10:FF:001577">
    <property type="entry name" value="Uncharacterized protein"/>
    <property type="match status" value="1"/>
</dbReference>
<dbReference type="EC" id="2.7.11.1" evidence="2"/>
<evidence type="ECO:0000256" key="7">
    <source>
        <dbReference type="ARBA" id="ARBA00022840"/>
    </source>
</evidence>
<dbReference type="GO" id="GO:0004674">
    <property type="term" value="F:protein serine/threonine kinase activity"/>
    <property type="evidence" value="ECO:0007669"/>
    <property type="project" value="UniProtKB-KW"/>
</dbReference>
<name>A0A8S1NEZ9_PARPR</name>
<comment type="catalytic activity">
    <reaction evidence="9">
        <text>L-seryl-[protein] + ATP = O-phospho-L-seryl-[protein] + ADP + H(+)</text>
        <dbReference type="Rhea" id="RHEA:17989"/>
        <dbReference type="Rhea" id="RHEA-COMP:9863"/>
        <dbReference type="Rhea" id="RHEA-COMP:11604"/>
        <dbReference type="ChEBI" id="CHEBI:15378"/>
        <dbReference type="ChEBI" id="CHEBI:29999"/>
        <dbReference type="ChEBI" id="CHEBI:30616"/>
        <dbReference type="ChEBI" id="CHEBI:83421"/>
        <dbReference type="ChEBI" id="CHEBI:456216"/>
        <dbReference type="EC" id="2.7.11.1"/>
    </reaction>
</comment>
<keyword evidence="4" id="KW-0808">Transferase</keyword>
<dbReference type="InterPro" id="IPR051131">
    <property type="entry name" value="NEK_Ser/Thr_kinase_NIMA"/>
</dbReference>
<dbReference type="InterPro" id="IPR017441">
    <property type="entry name" value="Protein_kinase_ATP_BS"/>
</dbReference>
<dbReference type="PANTHER" id="PTHR44899">
    <property type="entry name" value="CAMK FAMILY PROTEIN KINASE"/>
    <property type="match status" value="1"/>
</dbReference>
<evidence type="ECO:0000256" key="1">
    <source>
        <dbReference type="ARBA" id="ARBA00010886"/>
    </source>
</evidence>
<comment type="similarity">
    <text evidence="1">Belongs to the protein kinase superfamily. NEK Ser/Thr protein kinase family. NIMA subfamily.</text>
</comment>
<dbReference type="OMA" id="YRIASVH"/>
<dbReference type="PANTHER" id="PTHR44899:SF3">
    <property type="entry name" value="SERINE_THREONINE-PROTEIN KINASE NEK1"/>
    <property type="match status" value="1"/>
</dbReference>
<dbReference type="AlphaFoldDB" id="A0A8S1NEZ9"/>
<comment type="catalytic activity">
    <reaction evidence="8">
        <text>L-threonyl-[protein] + ATP = O-phospho-L-threonyl-[protein] + ADP + H(+)</text>
        <dbReference type="Rhea" id="RHEA:46608"/>
        <dbReference type="Rhea" id="RHEA-COMP:11060"/>
        <dbReference type="Rhea" id="RHEA-COMP:11605"/>
        <dbReference type="ChEBI" id="CHEBI:15378"/>
        <dbReference type="ChEBI" id="CHEBI:30013"/>
        <dbReference type="ChEBI" id="CHEBI:30616"/>
        <dbReference type="ChEBI" id="CHEBI:61977"/>
        <dbReference type="ChEBI" id="CHEBI:456216"/>
        <dbReference type="EC" id="2.7.11.1"/>
    </reaction>
</comment>
<evidence type="ECO:0000256" key="11">
    <source>
        <dbReference type="RuleBase" id="RU000304"/>
    </source>
</evidence>
<comment type="caution">
    <text evidence="14">The sequence shown here is derived from an EMBL/GenBank/DDBJ whole genome shotgun (WGS) entry which is preliminary data.</text>
</comment>
<dbReference type="PROSITE" id="PS00108">
    <property type="entry name" value="PROTEIN_KINASE_ST"/>
    <property type="match status" value="1"/>
</dbReference>
<evidence type="ECO:0000313" key="15">
    <source>
        <dbReference type="Proteomes" id="UP000688137"/>
    </source>
</evidence>
<sequence>MLHQFQELEKLGSGSFSEVWKVTRRADHQVYAMKKIKMGTLNEKEKQNALNEIRLLASLNQEFIIGYKEAFYIDETQTLGIIMEYADGGDVAKQITNKKNKNQKFQEQDIWQALIQITQGLKELHEKLIFHRDVKSANIFIQNGIYKLGDLNVSKIAQRGLLYTQTGTPYYASPEIWRDEPYDNKSDIWSLGCVLYEMCNLHPPFQALDMEGLYKKIQKGMYPPINGYSNQLVQLIGQMLRLNASARPSCDQIINSNLMNSDFSRLYIKTPSIAINKRMMKTIQLPKNLSTLNDILPTKKYYNENKENDNESVRYSVQSSKLMPLNRKSVNNSCIEYEKRFYRIASVHEEILPTLPSEYRQPKVVTRRRPSSQYKEEEINLERRAEAIVSRKQLQKQLSEQHPLPKPILKKQMSNLPYLYRNVNDSERQENNKSKYHQSPNNYARRNIRKQITSQQ</sequence>
<dbReference type="GO" id="GO:0005524">
    <property type="term" value="F:ATP binding"/>
    <property type="evidence" value="ECO:0007669"/>
    <property type="project" value="UniProtKB-UniRule"/>
</dbReference>
<dbReference type="SMART" id="SM00220">
    <property type="entry name" value="S_TKc"/>
    <property type="match status" value="1"/>
</dbReference>
<protein>
    <recommendedName>
        <fullName evidence="2">non-specific serine/threonine protein kinase</fullName>
        <ecNumber evidence="2">2.7.11.1</ecNumber>
    </recommendedName>
</protein>
<dbReference type="PROSITE" id="PS50011">
    <property type="entry name" value="PROTEIN_KINASE_DOM"/>
    <property type="match status" value="1"/>
</dbReference>
<evidence type="ECO:0000256" key="8">
    <source>
        <dbReference type="ARBA" id="ARBA00047899"/>
    </source>
</evidence>
<dbReference type="EMBL" id="CAJJDM010000083">
    <property type="protein sequence ID" value="CAD8088053.1"/>
    <property type="molecule type" value="Genomic_DNA"/>
</dbReference>
<evidence type="ECO:0000313" key="14">
    <source>
        <dbReference type="EMBL" id="CAD8088053.1"/>
    </source>
</evidence>
<dbReference type="InterPro" id="IPR008271">
    <property type="entry name" value="Ser/Thr_kinase_AS"/>
</dbReference>
<organism evidence="14 15">
    <name type="scientific">Paramecium primaurelia</name>
    <dbReference type="NCBI Taxonomy" id="5886"/>
    <lineage>
        <taxon>Eukaryota</taxon>
        <taxon>Sar</taxon>
        <taxon>Alveolata</taxon>
        <taxon>Ciliophora</taxon>
        <taxon>Intramacronucleata</taxon>
        <taxon>Oligohymenophorea</taxon>
        <taxon>Peniculida</taxon>
        <taxon>Parameciidae</taxon>
        <taxon>Paramecium</taxon>
    </lineage>
</organism>
<dbReference type="Pfam" id="PF00069">
    <property type="entry name" value="Pkinase"/>
    <property type="match status" value="1"/>
</dbReference>
<feature type="domain" description="Protein kinase" evidence="13">
    <location>
        <begin position="5"/>
        <end position="259"/>
    </location>
</feature>
<keyword evidence="6" id="KW-0418">Kinase</keyword>
<gene>
    <name evidence="14" type="ORF">PPRIM_AZ9-3.1.T0800062</name>
</gene>
<reference evidence="14" key="1">
    <citation type="submission" date="2021-01" db="EMBL/GenBank/DDBJ databases">
        <authorList>
            <consortium name="Genoscope - CEA"/>
            <person name="William W."/>
        </authorList>
    </citation>
    <scope>NUCLEOTIDE SEQUENCE</scope>
</reference>
<evidence type="ECO:0000256" key="5">
    <source>
        <dbReference type="ARBA" id="ARBA00022741"/>
    </source>
</evidence>
<proteinExistence type="inferred from homology"/>
<feature type="compositionally biased region" description="Polar residues" evidence="12">
    <location>
        <begin position="437"/>
        <end position="456"/>
    </location>
</feature>
<evidence type="ECO:0000256" key="12">
    <source>
        <dbReference type="SAM" id="MobiDB-lite"/>
    </source>
</evidence>
<accession>A0A8S1NEZ9</accession>
<evidence type="ECO:0000256" key="2">
    <source>
        <dbReference type="ARBA" id="ARBA00012513"/>
    </source>
</evidence>
<feature type="binding site" evidence="10">
    <location>
        <position position="34"/>
    </location>
    <ligand>
        <name>ATP</name>
        <dbReference type="ChEBI" id="CHEBI:30616"/>
    </ligand>
</feature>
<dbReference type="InterPro" id="IPR000719">
    <property type="entry name" value="Prot_kinase_dom"/>
</dbReference>
<feature type="region of interest" description="Disordered" evidence="12">
    <location>
        <begin position="426"/>
        <end position="456"/>
    </location>
</feature>
<keyword evidence="7 10" id="KW-0067">ATP-binding</keyword>
<evidence type="ECO:0000256" key="6">
    <source>
        <dbReference type="ARBA" id="ARBA00022777"/>
    </source>
</evidence>
<keyword evidence="3 11" id="KW-0723">Serine/threonine-protein kinase</keyword>
<evidence type="ECO:0000259" key="13">
    <source>
        <dbReference type="PROSITE" id="PS50011"/>
    </source>
</evidence>
<dbReference type="PROSITE" id="PS00107">
    <property type="entry name" value="PROTEIN_KINASE_ATP"/>
    <property type="match status" value="1"/>
</dbReference>
<evidence type="ECO:0000256" key="10">
    <source>
        <dbReference type="PROSITE-ProRule" id="PRU10141"/>
    </source>
</evidence>
<keyword evidence="15" id="KW-1185">Reference proteome</keyword>
<evidence type="ECO:0000256" key="9">
    <source>
        <dbReference type="ARBA" id="ARBA00048679"/>
    </source>
</evidence>